<comment type="subcellular location">
    <subcellularLocation>
        <location evidence="1 10">Cell membrane</location>
        <topology evidence="1 10">Multi-pass membrane protein</topology>
    </subcellularLocation>
</comment>
<dbReference type="GO" id="GO:0043708">
    <property type="term" value="P:cell adhesion involved in biofilm formation"/>
    <property type="evidence" value="ECO:0007669"/>
    <property type="project" value="InterPro"/>
</dbReference>
<accession>A0A4R6VGY9</accession>
<protein>
    <recommendedName>
        <fullName evidence="9 10">Poly-beta-1,6-N-acetyl-D-glucosamine synthase</fullName>
        <shortName evidence="10">Poly-beta-1,6-GlcNAc synthase</shortName>
        <ecNumber evidence="10">2.4.1.-</ecNumber>
    </recommendedName>
</protein>
<evidence type="ECO:0000256" key="8">
    <source>
        <dbReference type="ARBA" id="ARBA00023136"/>
    </source>
</evidence>
<dbReference type="GO" id="GO:0008375">
    <property type="term" value="F:acetylglucosaminyltransferase activity"/>
    <property type="evidence" value="ECO:0007669"/>
    <property type="project" value="UniProtKB-UniRule"/>
</dbReference>
<dbReference type="NCBIfam" id="TIGR03937">
    <property type="entry name" value="PgaC_IcaA"/>
    <property type="match status" value="1"/>
</dbReference>
<evidence type="ECO:0000256" key="9">
    <source>
        <dbReference type="NCBIfam" id="TIGR03937"/>
    </source>
</evidence>
<evidence type="ECO:0000256" key="5">
    <source>
        <dbReference type="ARBA" id="ARBA00022679"/>
    </source>
</evidence>
<feature type="transmembrane region" description="Helical" evidence="10">
    <location>
        <begin position="336"/>
        <end position="359"/>
    </location>
</feature>
<keyword evidence="8 10" id="KW-0472">Membrane</keyword>
<feature type="transmembrane region" description="Helical" evidence="10">
    <location>
        <begin position="12"/>
        <end position="33"/>
    </location>
</feature>
<comment type="caution">
    <text evidence="11">The sequence shown here is derived from an EMBL/GenBank/DDBJ whole genome shotgun (WGS) entry which is preliminary data.</text>
</comment>
<evidence type="ECO:0000256" key="1">
    <source>
        <dbReference type="ARBA" id="ARBA00004651"/>
    </source>
</evidence>
<dbReference type="InterPro" id="IPR023853">
    <property type="entry name" value="PGA_PgaC/IcaA"/>
</dbReference>
<keyword evidence="5 10" id="KW-0808">Transferase</keyword>
<reference evidence="11 12" key="1">
    <citation type="submission" date="2019-03" db="EMBL/GenBank/DDBJ databases">
        <title>Genomic Encyclopedia of Type Strains, Phase IV (KMG-IV): sequencing the most valuable type-strain genomes for metagenomic binning, comparative biology and taxonomic classification.</title>
        <authorList>
            <person name="Goeker M."/>
        </authorList>
    </citation>
    <scope>NUCLEOTIDE SEQUENCE [LARGE SCALE GENOMIC DNA]</scope>
    <source>
        <strain evidence="11 12">DSM 28403</strain>
    </source>
</reference>
<keyword evidence="6 10" id="KW-0812">Transmembrane</keyword>
<evidence type="ECO:0000313" key="12">
    <source>
        <dbReference type="Proteomes" id="UP000295657"/>
    </source>
</evidence>
<feature type="transmembrane region" description="Helical" evidence="10">
    <location>
        <begin position="199"/>
        <end position="218"/>
    </location>
</feature>
<keyword evidence="3 10" id="KW-1003">Cell membrane</keyword>
<sequence>MNMIIEITGLFIFLHPAVMAVYWSIAGIIYFVFMENKRKGILLGKMPAENIPLVSIMMPCYNEADQLEESIPHLLTLQYPNYELILINDGSSDKTGEIIDRWAQKNKRITALHQKNSGKASALNNALNLAKGKYVLCIDGDAVLDYSALDYMVMALEKNPVYAAVTGNPRVRNRSTILGCLQVSEFSAIIGLIKRAQSLIGTIFTVSGVCCLFNAEIIRRLGGWSTDMLTEDLDISWKLQTAGYNIYYEPRAICWVLMPERLGGLFKQRLRWAQGGAEVIIKYFPQVWRFKNRRLWPMYIEYLVTANWVFLLLLSTIASFYGIITGHNMLHLFETSLLKPGIILLFFTFLLQFLCSLYIDSKYENGLFRYAFHCIWYPWAYWLIGMATLAIGLPRAIFRKKSQFAVWTSPDRGV</sequence>
<dbReference type="Proteomes" id="UP000295657">
    <property type="component" value="Unassembled WGS sequence"/>
</dbReference>
<proteinExistence type="inferred from homology"/>
<dbReference type="PANTHER" id="PTHR43630">
    <property type="entry name" value="POLY-BETA-1,6-N-ACETYL-D-GLUCOSAMINE SYNTHASE"/>
    <property type="match status" value="1"/>
</dbReference>
<comment type="similarity">
    <text evidence="2 10">Belongs to the glycosyltransferase 2 family.</text>
</comment>
<evidence type="ECO:0000256" key="2">
    <source>
        <dbReference type="ARBA" id="ARBA00006739"/>
    </source>
</evidence>
<evidence type="ECO:0000256" key="6">
    <source>
        <dbReference type="ARBA" id="ARBA00022692"/>
    </source>
</evidence>
<keyword evidence="4 10" id="KW-0328">Glycosyltransferase</keyword>
<evidence type="ECO:0000256" key="7">
    <source>
        <dbReference type="ARBA" id="ARBA00022989"/>
    </source>
</evidence>
<feature type="transmembrane region" description="Helical" evidence="10">
    <location>
        <begin position="299"/>
        <end position="324"/>
    </location>
</feature>
<dbReference type="InterPro" id="IPR029044">
    <property type="entry name" value="Nucleotide-diphossugar_trans"/>
</dbReference>
<dbReference type="AlphaFoldDB" id="A0A4R6VGY9"/>
<dbReference type="SUPFAM" id="SSF53448">
    <property type="entry name" value="Nucleotide-diphospho-sugar transferases"/>
    <property type="match status" value="1"/>
</dbReference>
<dbReference type="EC" id="2.4.1.-" evidence="10"/>
<evidence type="ECO:0000256" key="10">
    <source>
        <dbReference type="RuleBase" id="RU364028"/>
    </source>
</evidence>
<dbReference type="EMBL" id="SNYQ01000005">
    <property type="protein sequence ID" value="TDQ57349.1"/>
    <property type="molecule type" value="Genomic_DNA"/>
</dbReference>
<dbReference type="PANTHER" id="PTHR43630:SF1">
    <property type="entry name" value="POLY-BETA-1,6-N-ACETYL-D-GLUCOSAMINE SYNTHASE"/>
    <property type="match status" value="1"/>
</dbReference>
<organism evidence="11 12">
    <name type="scientific">Mesocricetibacter intestinalis</name>
    <dbReference type="NCBI Taxonomy" id="1521930"/>
    <lineage>
        <taxon>Bacteria</taxon>
        <taxon>Pseudomonadati</taxon>
        <taxon>Pseudomonadota</taxon>
        <taxon>Gammaproteobacteria</taxon>
        <taxon>Pasteurellales</taxon>
        <taxon>Pasteurellaceae</taxon>
        <taxon>Mesocricetibacter</taxon>
    </lineage>
</organism>
<dbReference type="Pfam" id="PF13641">
    <property type="entry name" value="Glyco_tranf_2_3"/>
    <property type="match status" value="1"/>
</dbReference>
<gene>
    <name evidence="11" type="ORF">EDC45_1403</name>
</gene>
<evidence type="ECO:0000313" key="11">
    <source>
        <dbReference type="EMBL" id="TDQ57349.1"/>
    </source>
</evidence>
<feature type="transmembrane region" description="Helical" evidence="10">
    <location>
        <begin position="379"/>
        <end position="398"/>
    </location>
</feature>
<evidence type="ECO:0000256" key="4">
    <source>
        <dbReference type="ARBA" id="ARBA00022676"/>
    </source>
</evidence>
<dbReference type="GO" id="GO:0005886">
    <property type="term" value="C:plasma membrane"/>
    <property type="evidence" value="ECO:0007669"/>
    <property type="project" value="UniProtKB-SubCell"/>
</dbReference>
<dbReference type="Gene3D" id="3.90.550.10">
    <property type="entry name" value="Spore Coat Polysaccharide Biosynthesis Protein SpsA, Chain A"/>
    <property type="match status" value="1"/>
</dbReference>
<dbReference type="CDD" id="cd06423">
    <property type="entry name" value="CESA_like"/>
    <property type="match status" value="1"/>
</dbReference>
<keyword evidence="7 10" id="KW-1133">Transmembrane helix</keyword>
<evidence type="ECO:0000256" key="3">
    <source>
        <dbReference type="ARBA" id="ARBA00022475"/>
    </source>
</evidence>
<name>A0A4R6VGY9_9PAST</name>
<keyword evidence="12" id="KW-1185">Reference proteome</keyword>